<comment type="similarity">
    <text evidence="1">Belongs to the LysR transcriptional regulatory family.</text>
</comment>
<dbReference type="Gene3D" id="1.10.10.10">
    <property type="entry name" value="Winged helix-like DNA-binding domain superfamily/Winged helix DNA-binding domain"/>
    <property type="match status" value="1"/>
</dbReference>
<name>A0ABZ3D1R7_9PROT</name>
<dbReference type="InterPro" id="IPR058163">
    <property type="entry name" value="LysR-type_TF_proteobact-type"/>
</dbReference>
<dbReference type="RefSeq" id="WP_342627507.1">
    <property type="nucleotide sequence ID" value="NZ_CP152276.1"/>
</dbReference>
<dbReference type="InterPro" id="IPR000847">
    <property type="entry name" value="LysR_HTH_N"/>
</dbReference>
<keyword evidence="3" id="KW-0238">DNA-binding</keyword>
<evidence type="ECO:0000313" key="6">
    <source>
        <dbReference type="EMBL" id="XAE41630.1"/>
    </source>
</evidence>
<proteinExistence type="inferred from homology"/>
<dbReference type="EMBL" id="CP152276">
    <property type="protein sequence ID" value="XAE41630.1"/>
    <property type="molecule type" value="Genomic_DNA"/>
</dbReference>
<evidence type="ECO:0000256" key="1">
    <source>
        <dbReference type="ARBA" id="ARBA00009437"/>
    </source>
</evidence>
<dbReference type="InterPro" id="IPR005119">
    <property type="entry name" value="LysR_subst-bd"/>
</dbReference>
<gene>
    <name evidence="6" type="ORF">AAC691_15240</name>
</gene>
<evidence type="ECO:0000259" key="5">
    <source>
        <dbReference type="PROSITE" id="PS50931"/>
    </source>
</evidence>
<feature type="domain" description="HTH lysR-type" evidence="5">
    <location>
        <begin position="5"/>
        <end position="62"/>
    </location>
</feature>
<dbReference type="InterPro" id="IPR036390">
    <property type="entry name" value="WH_DNA-bd_sf"/>
</dbReference>
<dbReference type="Proteomes" id="UP001449795">
    <property type="component" value="Chromosome"/>
</dbReference>
<evidence type="ECO:0000256" key="4">
    <source>
        <dbReference type="ARBA" id="ARBA00023163"/>
    </source>
</evidence>
<evidence type="ECO:0000313" key="7">
    <source>
        <dbReference type="Proteomes" id="UP001449795"/>
    </source>
</evidence>
<evidence type="ECO:0000256" key="3">
    <source>
        <dbReference type="ARBA" id="ARBA00023125"/>
    </source>
</evidence>
<keyword evidence="4" id="KW-0804">Transcription</keyword>
<dbReference type="PRINTS" id="PR00039">
    <property type="entry name" value="HTHLYSR"/>
</dbReference>
<protein>
    <submittedName>
        <fullName evidence="6">LysR substrate-binding domain-containing protein</fullName>
    </submittedName>
</protein>
<sequence length="301" mass="32516">MRKLPVLRTLKSFEAVAGFSSFTHAAATLGLTHGAISHQIRALEDWLGKAVFERHSGGVRLTEDGERLRTVCAQAFSLLEEECSRIRRQRKERSITVGSSATFLAQWILPRIEAFSEKHPDSVLNFQTCTDVAALRSGRVDALIVGELVPSPDDLVGIHLMGDVIGPVCAPGKSSLPQGAKDIPTSMMLHAESRLGAWTEWGTAMGIDVGSRGGRRFETLSLAIQAARGGLGFAISPEILVRDDLGAGRLVAPLGFVAVERATWVYIAQTQAMARDVAAFLQWLCEEAAKFVHTPGTSGRE</sequence>
<dbReference type="SUPFAM" id="SSF53850">
    <property type="entry name" value="Periplasmic binding protein-like II"/>
    <property type="match status" value="1"/>
</dbReference>
<dbReference type="PANTHER" id="PTHR30537:SF74">
    <property type="entry name" value="HTH-TYPE TRANSCRIPTIONAL REGULATOR TRPI"/>
    <property type="match status" value="1"/>
</dbReference>
<dbReference type="PANTHER" id="PTHR30537">
    <property type="entry name" value="HTH-TYPE TRANSCRIPTIONAL REGULATOR"/>
    <property type="match status" value="1"/>
</dbReference>
<dbReference type="SUPFAM" id="SSF46785">
    <property type="entry name" value="Winged helix' DNA-binding domain"/>
    <property type="match status" value="1"/>
</dbReference>
<accession>A0ABZ3D1R7</accession>
<evidence type="ECO:0000256" key="2">
    <source>
        <dbReference type="ARBA" id="ARBA00023015"/>
    </source>
</evidence>
<keyword evidence="2" id="KW-0805">Transcription regulation</keyword>
<dbReference type="Pfam" id="PF03466">
    <property type="entry name" value="LysR_substrate"/>
    <property type="match status" value="1"/>
</dbReference>
<organism evidence="6 7">
    <name type="scientific">Nguyenibacter vanlangensis</name>
    <dbReference type="NCBI Taxonomy" id="1216886"/>
    <lineage>
        <taxon>Bacteria</taxon>
        <taxon>Pseudomonadati</taxon>
        <taxon>Pseudomonadota</taxon>
        <taxon>Alphaproteobacteria</taxon>
        <taxon>Acetobacterales</taxon>
        <taxon>Acetobacteraceae</taxon>
        <taxon>Nguyenibacter</taxon>
    </lineage>
</organism>
<reference evidence="6 7" key="1">
    <citation type="submission" date="2024-04" db="EMBL/GenBank/DDBJ databases">
        <title>Complete genome sequence of Nguyenibacter vanlangesis HBCM-1154, a strain capable of nitrogen fixation, IAA production, and phosphorus solubilization isolated from sugarcane soil.</title>
        <authorList>
            <person name="MY HANH P."/>
        </authorList>
    </citation>
    <scope>NUCLEOTIDE SEQUENCE [LARGE SCALE GENOMIC DNA]</scope>
    <source>
        <strain evidence="6 7">HBCM 1154</strain>
    </source>
</reference>
<dbReference type="Pfam" id="PF00126">
    <property type="entry name" value="HTH_1"/>
    <property type="match status" value="1"/>
</dbReference>
<dbReference type="PROSITE" id="PS50931">
    <property type="entry name" value="HTH_LYSR"/>
    <property type="match status" value="1"/>
</dbReference>
<keyword evidence="7" id="KW-1185">Reference proteome</keyword>
<dbReference type="InterPro" id="IPR036388">
    <property type="entry name" value="WH-like_DNA-bd_sf"/>
</dbReference>
<dbReference type="Gene3D" id="3.40.190.10">
    <property type="entry name" value="Periplasmic binding protein-like II"/>
    <property type="match status" value="2"/>
</dbReference>